<feature type="compositionally biased region" description="Low complexity" evidence="3">
    <location>
        <begin position="313"/>
        <end position="339"/>
    </location>
</feature>
<dbReference type="GO" id="GO:0030174">
    <property type="term" value="P:regulation of DNA-templated DNA replication initiation"/>
    <property type="evidence" value="ECO:0007669"/>
    <property type="project" value="InterPro"/>
</dbReference>
<dbReference type="CDD" id="cd08674">
    <property type="entry name" value="Cdt1_m"/>
    <property type="match status" value="1"/>
</dbReference>
<dbReference type="GO" id="GO:0000278">
    <property type="term" value="P:mitotic cell cycle"/>
    <property type="evidence" value="ECO:0007669"/>
    <property type="project" value="TreeGrafter"/>
</dbReference>
<feature type="region of interest" description="Disordered" evidence="3">
    <location>
        <begin position="1"/>
        <end position="47"/>
    </location>
</feature>
<evidence type="ECO:0000256" key="2">
    <source>
        <dbReference type="ARBA" id="ARBA00023306"/>
    </source>
</evidence>
<gene>
    <name evidence="5" type="ORF">Sjap_004990</name>
</gene>
<dbReference type="GO" id="GO:0005634">
    <property type="term" value="C:nucleus"/>
    <property type="evidence" value="ECO:0007669"/>
    <property type="project" value="TreeGrafter"/>
</dbReference>
<feature type="region of interest" description="Disordered" evidence="3">
    <location>
        <begin position="61"/>
        <end position="93"/>
    </location>
</feature>
<keyword evidence="6" id="KW-1185">Reference proteome</keyword>
<dbReference type="GO" id="GO:0000076">
    <property type="term" value="P:DNA replication checkpoint signaling"/>
    <property type="evidence" value="ECO:0007669"/>
    <property type="project" value="TreeGrafter"/>
</dbReference>
<feature type="compositionally biased region" description="Polar residues" evidence="3">
    <location>
        <begin position="73"/>
        <end position="88"/>
    </location>
</feature>
<proteinExistence type="inferred from homology"/>
<feature type="domain" description="CDT1 Geminin-binding" evidence="4">
    <location>
        <begin position="98"/>
        <end position="245"/>
    </location>
</feature>
<dbReference type="Pfam" id="PF16679">
    <property type="entry name" value="CDT1_C"/>
    <property type="match status" value="1"/>
</dbReference>
<dbReference type="EMBL" id="JBBNAE010000002">
    <property type="protein sequence ID" value="KAK9145087.1"/>
    <property type="molecule type" value="Genomic_DNA"/>
</dbReference>
<feature type="compositionally biased region" description="Polar residues" evidence="3">
    <location>
        <begin position="17"/>
        <end position="27"/>
    </location>
</feature>
<sequence>MKPIPSPLRSFKPKKIVQSSPNSSADPNTPEKPLRPPQRLRNRSAALSLKDVRTAALGLRRSGRVSSLDPPESTVSQRNGSRSSSNLAAKSRKPPIRLPEKYEILGEFFDRMESSIRLLQAKRRTRTFTNIGKGVECMMDSLGSYWVCFGFRLQTRRFTHTHLAQMKHILPEVIEIEKVLSCDEQTLCMKPDLQITLQGDALESKVEEKKGSGYTDLRKVFRSRLSEFYKAHPEVDDIPEEPLPEPFNQSKQNVSMSTNPTSMLSLPAASSSNTLNVDNGIVAGHLSRSIVRRFVGKVPIPESKKSQLLATTSQPSSSSISILESGSSNGNSSSSVISHIKPSSKLPIIQSQPSSDESFVERCPLSSDGNGVDTVGQMEKKHSFRLEIDQHQVTPAKNILTPARLMTSTPDLQTPKRSCISHDDDIAVSPDKLLRRPPAIRTLLFPTPVKNNKAKDEMSNQGRLSSDADIVKLLPESLLQSIREKERKAAEGFDIAISQAKRRRQMIASLPKLFNMIHLIFQSTNRCVLTKEELIHKTITSHCDIVDRNEIEEQFKLLLKLVPDWISEKVRFSGDVLLRVNDIGAIMFIVMWKYFYDCAMLEINPLVYRFDFPVVYFGIEAEFA</sequence>
<dbReference type="InterPro" id="IPR038090">
    <property type="entry name" value="Cdt1_C_WH_dom_sf"/>
</dbReference>
<dbReference type="InterPro" id="IPR036390">
    <property type="entry name" value="WH_DNA-bd_sf"/>
</dbReference>
<dbReference type="PANTHER" id="PTHR28637:SF1">
    <property type="entry name" value="DNA REPLICATION FACTOR CDT1"/>
    <property type="match status" value="1"/>
</dbReference>
<feature type="region of interest" description="Disordered" evidence="3">
    <location>
        <begin position="305"/>
        <end position="339"/>
    </location>
</feature>
<dbReference type="PANTHER" id="PTHR28637">
    <property type="entry name" value="DNA REPLICATION FACTOR CDT1"/>
    <property type="match status" value="1"/>
</dbReference>
<evidence type="ECO:0000313" key="6">
    <source>
        <dbReference type="Proteomes" id="UP001417504"/>
    </source>
</evidence>
<dbReference type="CDD" id="cd08767">
    <property type="entry name" value="Cdt1_c"/>
    <property type="match status" value="1"/>
</dbReference>
<keyword evidence="2" id="KW-0131">Cell cycle</keyword>
<dbReference type="SMART" id="SM01075">
    <property type="entry name" value="CDT1"/>
    <property type="match status" value="1"/>
</dbReference>
<dbReference type="InterPro" id="IPR045173">
    <property type="entry name" value="Cdt1"/>
</dbReference>
<accession>A0AAP0PIB4</accession>
<reference evidence="5 6" key="1">
    <citation type="submission" date="2024-01" db="EMBL/GenBank/DDBJ databases">
        <title>Genome assemblies of Stephania.</title>
        <authorList>
            <person name="Yang L."/>
        </authorList>
    </citation>
    <scope>NUCLEOTIDE SEQUENCE [LARGE SCALE GENOMIC DNA]</scope>
    <source>
        <strain evidence="5">QJT</strain>
        <tissue evidence="5">Leaf</tissue>
    </source>
</reference>
<comment type="similarity">
    <text evidence="1">Belongs to the Cdt1 family.</text>
</comment>
<evidence type="ECO:0000313" key="5">
    <source>
        <dbReference type="EMBL" id="KAK9145087.1"/>
    </source>
</evidence>
<comment type="caution">
    <text evidence="5">The sequence shown here is derived from an EMBL/GenBank/DDBJ whole genome shotgun (WGS) entry which is preliminary data.</text>
</comment>
<dbReference type="SUPFAM" id="SSF46785">
    <property type="entry name" value="Winged helix' DNA-binding domain"/>
    <property type="match status" value="1"/>
</dbReference>
<dbReference type="Proteomes" id="UP001417504">
    <property type="component" value="Unassembled WGS sequence"/>
</dbReference>
<organism evidence="5 6">
    <name type="scientific">Stephania japonica</name>
    <dbReference type="NCBI Taxonomy" id="461633"/>
    <lineage>
        <taxon>Eukaryota</taxon>
        <taxon>Viridiplantae</taxon>
        <taxon>Streptophyta</taxon>
        <taxon>Embryophyta</taxon>
        <taxon>Tracheophyta</taxon>
        <taxon>Spermatophyta</taxon>
        <taxon>Magnoliopsida</taxon>
        <taxon>Ranunculales</taxon>
        <taxon>Menispermaceae</taxon>
        <taxon>Menispermoideae</taxon>
        <taxon>Cissampelideae</taxon>
        <taxon>Stephania</taxon>
    </lineage>
</organism>
<dbReference type="AlphaFoldDB" id="A0AAP0PIB4"/>
<evidence type="ECO:0000256" key="3">
    <source>
        <dbReference type="SAM" id="MobiDB-lite"/>
    </source>
</evidence>
<protein>
    <recommendedName>
        <fullName evidence="4">CDT1 Geminin-binding domain-containing protein</fullName>
    </recommendedName>
</protein>
<feature type="region of interest" description="Disordered" evidence="3">
    <location>
        <begin position="236"/>
        <end position="259"/>
    </location>
</feature>
<feature type="compositionally biased region" description="Polar residues" evidence="3">
    <location>
        <begin position="247"/>
        <end position="259"/>
    </location>
</feature>
<evidence type="ECO:0000256" key="1">
    <source>
        <dbReference type="ARBA" id="ARBA00008356"/>
    </source>
</evidence>
<evidence type="ECO:0000259" key="4">
    <source>
        <dbReference type="SMART" id="SM01075"/>
    </source>
</evidence>
<name>A0AAP0PIB4_9MAGN</name>
<dbReference type="GO" id="GO:0070182">
    <property type="term" value="F:DNA polymerase binding"/>
    <property type="evidence" value="ECO:0007669"/>
    <property type="project" value="TreeGrafter"/>
</dbReference>
<dbReference type="InterPro" id="IPR032054">
    <property type="entry name" value="Cdt1_C"/>
</dbReference>
<dbReference type="GO" id="GO:0003677">
    <property type="term" value="F:DNA binding"/>
    <property type="evidence" value="ECO:0007669"/>
    <property type="project" value="InterPro"/>
</dbReference>
<dbReference type="InterPro" id="IPR014939">
    <property type="entry name" value="CDT1_Gemini-bd-like"/>
</dbReference>
<dbReference type="Gene3D" id="1.10.10.1420">
    <property type="entry name" value="DNA replication factor Cdt1, C-terminal WH domain"/>
    <property type="match status" value="1"/>
</dbReference>
<dbReference type="GO" id="GO:0071163">
    <property type="term" value="P:DNA replication preinitiation complex assembly"/>
    <property type="evidence" value="ECO:0007669"/>
    <property type="project" value="InterPro"/>
</dbReference>